<evidence type="ECO:0000313" key="2">
    <source>
        <dbReference type="Proteomes" id="UP000218785"/>
    </source>
</evidence>
<dbReference type="KEGG" id="ttq:NIES37_60860"/>
<keyword evidence="2" id="KW-1185">Reference proteome</keyword>
<proteinExistence type="predicted"/>
<protein>
    <submittedName>
        <fullName evidence="1">Uncharacterized protein</fullName>
    </submittedName>
</protein>
<name>A0A1Z4N8M1_9CYAN</name>
<sequence length="464" mass="53937">MVAKKYLNQVGMGRASKYWLLISINSVGKRCCDELTESKEFFLQQFPGFVEQENIPERDIQRQLMQLYSHDVNLQQLALGCLRCFISNEIKTICEALTQKFGQTHDFTIEEILPLVLDSHQIPFSQTQSLTTKILETFDPEKSNLSTWTNRILKSDRTVKQFLLEHGIEQVTDWMILNYTTAGNLARILSDYQHTQIEIDQALRLLDSYHQVYRTHLLQIRRTGAKSRYPEPTFEQLRQIGDLCQQITSPEEIREHLQNLARLLREERIRARRGLPRLELLADDIQIIVPQKYDQPSAFLADYQQKFDQCLFKSADLVIHARFEYLQGKNSIRSLKKAKKYIKALHLFHCGGVSMTEIASKLDLTDQPEVSRLLELKNLRNDIGRNTLSCLLKCVMEISQEYVTPYKLLDLESKIQAILEEEIQTVIEQARIDASTGAQQVIKNQLAQAICRYLCTRIEIRERT</sequence>
<dbReference type="Proteomes" id="UP000218785">
    <property type="component" value="Chromosome"/>
</dbReference>
<evidence type="ECO:0000313" key="1">
    <source>
        <dbReference type="EMBL" id="BAZ02078.1"/>
    </source>
</evidence>
<reference evidence="1 2" key="1">
    <citation type="submission" date="2017-06" db="EMBL/GenBank/DDBJ databases">
        <title>Genome sequencing of cyanobaciteial culture collection at National Institute for Environmental Studies (NIES).</title>
        <authorList>
            <person name="Hirose Y."/>
            <person name="Shimura Y."/>
            <person name="Fujisawa T."/>
            <person name="Nakamura Y."/>
            <person name="Kawachi M."/>
        </authorList>
    </citation>
    <scope>NUCLEOTIDE SEQUENCE [LARGE SCALE GENOMIC DNA]</scope>
    <source>
        <strain evidence="1 2">NIES-37</strain>
    </source>
</reference>
<gene>
    <name evidence="1" type="ORF">NIES37_60860</name>
</gene>
<dbReference type="RefSeq" id="WP_096582046.1">
    <property type="nucleotide sequence ID" value="NZ_CAWNJS010000001.1"/>
</dbReference>
<dbReference type="AlphaFoldDB" id="A0A1Z4N8M1"/>
<organism evidence="1 2">
    <name type="scientific">Tolypothrix tenuis PCC 7101</name>
    <dbReference type="NCBI Taxonomy" id="231146"/>
    <lineage>
        <taxon>Bacteria</taxon>
        <taxon>Bacillati</taxon>
        <taxon>Cyanobacteriota</taxon>
        <taxon>Cyanophyceae</taxon>
        <taxon>Nostocales</taxon>
        <taxon>Tolypothrichaceae</taxon>
        <taxon>Tolypothrix</taxon>
    </lineage>
</organism>
<accession>A0A1Z4N8M1</accession>
<dbReference type="EMBL" id="AP018248">
    <property type="protein sequence ID" value="BAZ02078.1"/>
    <property type="molecule type" value="Genomic_DNA"/>
</dbReference>